<dbReference type="Proteomes" id="UP000030649">
    <property type="component" value="Unassembled WGS sequence"/>
</dbReference>
<sequence length="82" mass="9287">MFIARFTDVQATLHTVRVTLPTTTRTRLARIPLALSVNEDTVLLSLVLKQRGETVELPPVEFLIEITRRKLTGLALSFTHRC</sequence>
<name>U1PFL1_9EURY</name>
<proteinExistence type="predicted"/>
<reference evidence="1 2" key="1">
    <citation type="journal article" date="2013" name="PLoS ONE">
        <title>Assembly-driven community genomics of a hypersaline microbial ecosystem.</title>
        <authorList>
            <person name="Podell S."/>
            <person name="Ugalde J.A."/>
            <person name="Narasingarao P."/>
            <person name="Banfield J.F."/>
            <person name="Heidelberg K.B."/>
            <person name="Allen E.E."/>
        </authorList>
    </citation>
    <scope>NUCLEOTIDE SEQUENCE [LARGE SCALE GENOMIC DNA]</scope>
    <source>
        <strain evidence="2">J07HQW1</strain>
    </source>
</reference>
<dbReference type="HOGENOM" id="CLU_2550172_0_0_2"/>
<evidence type="ECO:0000313" key="1">
    <source>
        <dbReference type="EMBL" id="ERG92392.1"/>
    </source>
</evidence>
<evidence type="ECO:0000313" key="2">
    <source>
        <dbReference type="Proteomes" id="UP000030649"/>
    </source>
</evidence>
<gene>
    <name evidence="1" type="ORF">J07HQW1_02435</name>
</gene>
<dbReference type="AlphaFoldDB" id="U1PFL1"/>
<dbReference type="STRING" id="1238424.J07HQW1_02435"/>
<dbReference type="EMBL" id="KE356560">
    <property type="protein sequence ID" value="ERG92392.1"/>
    <property type="molecule type" value="Genomic_DNA"/>
</dbReference>
<protein>
    <submittedName>
        <fullName evidence="1">Uncharacterized protein</fullName>
    </submittedName>
</protein>
<organism evidence="1 2">
    <name type="scientific">Haloquadratum walsbyi J07HQW1</name>
    <dbReference type="NCBI Taxonomy" id="1238424"/>
    <lineage>
        <taxon>Archaea</taxon>
        <taxon>Methanobacteriati</taxon>
        <taxon>Methanobacteriota</taxon>
        <taxon>Stenosarchaea group</taxon>
        <taxon>Halobacteria</taxon>
        <taxon>Halobacteriales</taxon>
        <taxon>Haloferacaceae</taxon>
        <taxon>Haloquadratum</taxon>
    </lineage>
</organism>
<accession>U1PFL1</accession>